<feature type="region of interest" description="Disordered" evidence="1">
    <location>
        <begin position="1"/>
        <end position="96"/>
    </location>
</feature>
<keyword evidence="3" id="KW-1185">Reference proteome</keyword>
<feature type="compositionally biased region" description="Polar residues" evidence="1">
    <location>
        <begin position="75"/>
        <end position="96"/>
    </location>
</feature>
<gene>
    <name evidence="2" type="ORF">FSARC_12573</name>
</gene>
<evidence type="ECO:0000313" key="2">
    <source>
        <dbReference type="EMBL" id="KAF4952781.1"/>
    </source>
</evidence>
<dbReference type="AlphaFoldDB" id="A0A8H4T7J6"/>
<organism evidence="2 3">
    <name type="scientific">Fusarium sarcochroum</name>
    <dbReference type="NCBI Taxonomy" id="1208366"/>
    <lineage>
        <taxon>Eukaryota</taxon>
        <taxon>Fungi</taxon>
        <taxon>Dikarya</taxon>
        <taxon>Ascomycota</taxon>
        <taxon>Pezizomycotina</taxon>
        <taxon>Sordariomycetes</taxon>
        <taxon>Hypocreomycetidae</taxon>
        <taxon>Hypocreales</taxon>
        <taxon>Nectriaceae</taxon>
        <taxon>Fusarium</taxon>
        <taxon>Fusarium lateritium species complex</taxon>
    </lineage>
</organism>
<evidence type="ECO:0000256" key="1">
    <source>
        <dbReference type="SAM" id="MobiDB-lite"/>
    </source>
</evidence>
<comment type="caution">
    <text evidence="2">The sequence shown here is derived from an EMBL/GenBank/DDBJ whole genome shotgun (WGS) entry which is preliminary data.</text>
</comment>
<sequence>MANGFGSLERFFAKKKTPAASTDSIEPASAPPTIPQFPSPSFIRPKTSRMAAREEVRKQPASRVPSSPAPLSPNRMDSMNAQSPTRSSNSHQLQYSPLKTSFMPTRVESFLDDFDVYQFPRPPTHHGELSASSSTCDPKPSMEAPSEHSLQLRSWGKPVVGASRLDTPPSSDLEDESAYSPQYFRNKKLPALPQRKPLTPDSSPELRPVHISQLRASKSIDFLNKAVYRDIRRQLAETLDQLPLRRAISQSSLDLSTNRLSISSSTLREPDFNEFFNLSDDDIAESAPGDAVDAVETTTSSSAPSTTDSPRSSLLTLTPPYASKPATAAAFEAARIAKRYNFDFVYVVNLWTDHTRAQPDSSGNLKSPGKKARALSGRLLAAYGLENVNLPFQISTTAHAKILKTPGWIEYRAKEVRDDEFARGYACAFYTGECSRGESIISRNSASSTPSVQSMNTDRGIIFAAYRKPRPDGSMVGVSSGPADLANVHKDAETLVEMLVDIHVANRLREPQSRFHQSEETGPMPTQRFGHL</sequence>
<proteinExistence type="predicted"/>
<accession>A0A8H4T7J6</accession>
<feature type="compositionally biased region" description="Basic and acidic residues" evidence="1">
    <location>
        <begin position="510"/>
        <end position="519"/>
    </location>
</feature>
<feature type="region of interest" description="Disordered" evidence="1">
    <location>
        <begin position="122"/>
        <end position="206"/>
    </location>
</feature>
<evidence type="ECO:0000313" key="3">
    <source>
        <dbReference type="Proteomes" id="UP000622797"/>
    </source>
</evidence>
<reference evidence="2" key="2">
    <citation type="submission" date="2020-05" db="EMBL/GenBank/DDBJ databases">
        <authorList>
            <person name="Kim H.-S."/>
            <person name="Proctor R.H."/>
            <person name="Brown D.W."/>
        </authorList>
    </citation>
    <scope>NUCLEOTIDE SEQUENCE</scope>
    <source>
        <strain evidence="2">NRRL 20472</strain>
    </source>
</reference>
<reference evidence="2" key="1">
    <citation type="journal article" date="2020" name="BMC Genomics">
        <title>Correction to: Identification and distribution of gene clusters required for synthesis of sphingolipid metabolism inhibitors in diverse species of the filamentous fungus Fusarium.</title>
        <authorList>
            <person name="Kim H.S."/>
            <person name="Lohmar J.M."/>
            <person name="Busman M."/>
            <person name="Brown D.W."/>
            <person name="Naumann T.A."/>
            <person name="Divon H.H."/>
            <person name="Lysoe E."/>
            <person name="Uhlig S."/>
            <person name="Proctor R.H."/>
        </authorList>
    </citation>
    <scope>NUCLEOTIDE SEQUENCE</scope>
    <source>
        <strain evidence="2">NRRL 20472</strain>
    </source>
</reference>
<protein>
    <submittedName>
        <fullName evidence="2">Uncharacterized protein</fullName>
    </submittedName>
</protein>
<dbReference type="EMBL" id="JABEXW010000868">
    <property type="protein sequence ID" value="KAF4952781.1"/>
    <property type="molecule type" value="Genomic_DNA"/>
</dbReference>
<dbReference type="Proteomes" id="UP000622797">
    <property type="component" value="Unassembled WGS sequence"/>
</dbReference>
<feature type="compositionally biased region" description="Pro residues" evidence="1">
    <location>
        <begin position="29"/>
        <end position="38"/>
    </location>
</feature>
<dbReference type="OrthoDB" id="5244801at2759"/>
<feature type="region of interest" description="Disordered" evidence="1">
    <location>
        <begin position="287"/>
        <end position="318"/>
    </location>
</feature>
<name>A0A8H4T7J6_9HYPO</name>
<feature type="compositionally biased region" description="Low complexity" evidence="1">
    <location>
        <begin position="297"/>
        <end position="313"/>
    </location>
</feature>
<feature type="region of interest" description="Disordered" evidence="1">
    <location>
        <begin position="510"/>
        <end position="532"/>
    </location>
</feature>